<feature type="chain" id="PRO_5036060066" description="DDE Tnp4 domain-containing protein" evidence="1">
    <location>
        <begin position="24"/>
        <end position="254"/>
    </location>
</feature>
<evidence type="ECO:0008006" key="5">
    <source>
        <dbReference type="Google" id="ProtNLM"/>
    </source>
</evidence>
<reference evidence="3" key="2">
    <citation type="submission" date="2019-10" db="EMBL/GenBank/DDBJ databases">
        <title>Conservation and host-specific expression of non-tandemly repeated heterogenous ribosome RNA gene in arbuscular mycorrhizal fungi.</title>
        <authorList>
            <person name="Maeda T."/>
            <person name="Kobayashi Y."/>
            <person name="Nakagawa T."/>
            <person name="Ezawa T."/>
            <person name="Yamaguchi K."/>
            <person name="Bino T."/>
            <person name="Nishimoto Y."/>
            <person name="Shigenobu S."/>
            <person name="Kawaguchi M."/>
        </authorList>
    </citation>
    <scope>NUCLEOTIDE SEQUENCE</scope>
    <source>
        <strain evidence="3">HR1</strain>
    </source>
</reference>
<reference evidence="2 4" key="1">
    <citation type="submission" date="2017-11" db="EMBL/GenBank/DDBJ databases">
        <title>The genome of Rhizophagus clarus HR1 reveals common genetic basis of auxotrophy among arbuscular mycorrhizal fungi.</title>
        <authorList>
            <person name="Kobayashi Y."/>
        </authorList>
    </citation>
    <scope>NUCLEOTIDE SEQUENCE [LARGE SCALE GENOMIC DNA]</scope>
    <source>
        <strain evidence="2 4">HR1</strain>
    </source>
</reference>
<name>A0A2Z6QMF6_9GLOM</name>
<dbReference type="Proteomes" id="UP000247702">
    <property type="component" value="Unassembled WGS sequence"/>
</dbReference>
<evidence type="ECO:0000313" key="4">
    <source>
        <dbReference type="Proteomes" id="UP000247702"/>
    </source>
</evidence>
<evidence type="ECO:0000313" key="2">
    <source>
        <dbReference type="EMBL" id="GBB91473.1"/>
    </source>
</evidence>
<dbReference type="EMBL" id="BEXD01000979">
    <property type="protein sequence ID" value="GBB91473.1"/>
    <property type="molecule type" value="Genomic_DNA"/>
</dbReference>
<dbReference type="AlphaFoldDB" id="A0A2Z6QMF6"/>
<evidence type="ECO:0000313" key="3">
    <source>
        <dbReference type="EMBL" id="GES90243.1"/>
    </source>
</evidence>
<gene>
    <name evidence="3" type="ORF">RCL2_001710400</name>
    <name evidence="2" type="ORF">RclHR1_01880004</name>
</gene>
<evidence type="ECO:0000256" key="1">
    <source>
        <dbReference type="SAM" id="SignalP"/>
    </source>
</evidence>
<dbReference type="EMBL" id="BLAL01000194">
    <property type="protein sequence ID" value="GES90243.1"/>
    <property type="molecule type" value="Genomic_DNA"/>
</dbReference>
<protein>
    <recommendedName>
        <fullName evidence="5">DDE Tnp4 domain-containing protein</fullName>
    </recommendedName>
</protein>
<keyword evidence="4" id="KW-1185">Reference proteome</keyword>
<sequence length="254" mass="29449">MLFSFYWILYLGTSALIWTTAQARSRLSHNIVKRELDNFERDYINSLRFKLHNETVKLIGYMKVKIPLEEVDDFEDHYFTNYAEFQKLNFNFYDQASMELRIYFQVAGALIEHKGSIIEANEHGEFEIKDVDGDCAVLGRKQTNHIHGIKRNIIKDGVIYLADRAYPTHKIGNVFVYNFGYKRRDKSCLENHGGVNCSDKYNIHQGRCPENHKRCMDYNGYGTDCSGSKIYFTGSDCSISMSMGHCWSEAVAHD</sequence>
<proteinExistence type="predicted"/>
<dbReference type="OrthoDB" id="3467153at2759"/>
<keyword evidence="1" id="KW-0732">Signal</keyword>
<comment type="caution">
    <text evidence="2">The sequence shown here is derived from an EMBL/GenBank/DDBJ whole genome shotgun (WGS) entry which is preliminary data.</text>
</comment>
<organism evidence="2 4">
    <name type="scientific">Rhizophagus clarus</name>
    <dbReference type="NCBI Taxonomy" id="94130"/>
    <lineage>
        <taxon>Eukaryota</taxon>
        <taxon>Fungi</taxon>
        <taxon>Fungi incertae sedis</taxon>
        <taxon>Mucoromycota</taxon>
        <taxon>Glomeromycotina</taxon>
        <taxon>Glomeromycetes</taxon>
        <taxon>Glomerales</taxon>
        <taxon>Glomeraceae</taxon>
        <taxon>Rhizophagus</taxon>
    </lineage>
</organism>
<accession>A0A2Z6QMF6</accession>
<dbReference type="Proteomes" id="UP000615446">
    <property type="component" value="Unassembled WGS sequence"/>
</dbReference>
<feature type="signal peptide" evidence="1">
    <location>
        <begin position="1"/>
        <end position="23"/>
    </location>
</feature>